<dbReference type="SUPFAM" id="SSF55469">
    <property type="entry name" value="FMN-dependent nitroreductase-like"/>
    <property type="match status" value="2"/>
</dbReference>
<gene>
    <name evidence="1" type="ORF">NOCA2530011</name>
</gene>
<dbReference type="InterPro" id="IPR050627">
    <property type="entry name" value="Nitroreductase/BluB"/>
</dbReference>
<organism evidence="1">
    <name type="scientific">metagenome</name>
    <dbReference type="NCBI Taxonomy" id="256318"/>
    <lineage>
        <taxon>unclassified sequences</taxon>
        <taxon>metagenomes</taxon>
    </lineage>
</organism>
<proteinExistence type="predicted"/>
<reference evidence="1" key="1">
    <citation type="submission" date="2015-08" db="EMBL/GenBank/DDBJ databases">
        <authorList>
            <person name="Babu N.S."/>
            <person name="Beckwith C.J."/>
            <person name="Beseler K.G."/>
            <person name="Brison A."/>
            <person name="Carone J.V."/>
            <person name="Caskin T.P."/>
            <person name="Diamond M."/>
            <person name="Durham M.E."/>
            <person name="Foxe J.M."/>
            <person name="Go M."/>
            <person name="Henderson B.A."/>
            <person name="Jones I.B."/>
            <person name="McGettigan J.A."/>
            <person name="Micheletti S.J."/>
            <person name="Nasrallah M.E."/>
            <person name="Ortiz D."/>
            <person name="Piller C.R."/>
            <person name="Privatt S.R."/>
            <person name="Schneider S.L."/>
            <person name="Sharp S."/>
            <person name="Smith T.C."/>
            <person name="Stanton J.D."/>
            <person name="Ullery H.E."/>
            <person name="Wilson R.J."/>
            <person name="Serrano M.G."/>
            <person name="Buck G."/>
            <person name="Lee V."/>
            <person name="Wang Y."/>
            <person name="Carvalho R."/>
            <person name="Voegtly L."/>
            <person name="Shi R."/>
            <person name="Duckworth R."/>
            <person name="Johnson A."/>
            <person name="Loviza R."/>
            <person name="Walstead R."/>
            <person name="Shah Z."/>
            <person name="Kiflezghi M."/>
            <person name="Wade K."/>
            <person name="Ball S.L."/>
            <person name="Bradley K.W."/>
            <person name="Asai D.J."/>
            <person name="Bowman C.A."/>
            <person name="Russell D.A."/>
            <person name="Pope W.H."/>
            <person name="Jacobs-Sera D."/>
            <person name="Hendrix R.W."/>
            <person name="Hatfull G.F."/>
        </authorList>
    </citation>
    <scope>NUCLEOTIDE SEQUENCE</scope>
</reference>
<evidence type="ECO:0000313" key="1">
    <source>
        <dbReference type="EMBL" id="CUR58644.1"/>
    </source>
</evidence>
<sequence>MATSTDRSSSTAPGPRRPFEEILTLACRAPSVHNTQPWLWRLHGERLELWADLSRQLAQADPDSRDLVLSCGAALHHLQVAARGLGWRAVVDRLPDPRNPRRLASITLEPVIMAKEAVEEMQAIGSRQTDRRRFTSWPVPPERLETLARVGEQWGAAVVPIVDESARARLRALTRRADEVQSDDPAYQAELAAHLNDRSDGMSTRAVPVEHDAANRTFPAGALADDTRQLASADPEGILLICTEDDSVACRLRAGEAMSAVWLRATMDGFSVVPLSQALEVEETRQAVQGRLLEGRGFPQIILRVGWPPIAETPALTPSRRRSLDDVLVRAD</sequence>
<dbReference type="GO" id="GO:0016491">
    <property type="term" value="F:oxidoreductase activity"/>
    <property type="evidence" value="ECO:0007669"/>
    <property type="project" value="InterPro"/>
</dbReference>
<accession>A0A2P2C9G3</accession>
<evidence type="ECO:0008006" key="2">
    <source>
        <dbReference type="Google" id="ProtNLM"/>
    </source>
</evidence>
<dbReference type="Gene3D" id="3.40.109.10">
    <property type="entry name" value="NADH Oxidase"/>
    <property type="match status" value="1"/>
</dbReference>
<dbReference type="InterPro" id="IPR000415">
    <property type="entry name" value="Nitroreductase-like"/>
</dbReference>
<dbReference type="PANTHER" id="PTHR23026:SF123">
    <property type="entry name" value="NAD(P)H NITROREDUCTASE RV3131-RELATED"/>
    <property type="match status" value="1"/>
</dbReference>
<protein>
    <recommendedName>
        <fullName evidence="2">NAD(P)H nitroreductase</fullName>
    </recommendedName>
</protein>
<name>A0A2P2C9G3_9ZZZZ</name>
<dbReference type="EMBL" id="CZKA01000049">
    <property type="protein sequence ID" value="CUR58644.1"/>
    <property type="molecule type" value="Genomic_DNA"/>
</dbReference>
<dbReference type="PANTHER" id="PTHR23026">
    <property type="entry name" value="NADPH NITROREDUCTASE"/>
    <property type="match status" value="1"/>
</dbReference>
<dbReference type="NCBIfam" id="NF047509">
    <property type="entry name" value="Rv3131_FMN_oxido"/>
    <property type="match status" value="1"/>
</dbReference>
<dbReference type="AlphaFoldDB" id="A0A2P2C9G3"/>